<dbReference type="STRING" id="1847728.BTM29_09955"/>
<evidence type="ECO:0000313" key="1">
    <source>
        <dbReference type="EMBL" id="APX72852.1"/>
    </source>
</evidence>
<proteinExistence type="predicted"/>
<reference evidence="2" key="1">
    <citation type="submission" date="2016-12" db="EMBL/GenBank/DDBJ databases">
        <authorList>
            <person name="Jung M.Y."/>
            <person name="Lee S.H."/>
        </authorList>
    </citation>
    <scope>NUCLEOTIDE SEQUENCE [LARGE SCALE GENOMIC DNA]</scope>
    <source>
        <strain evidence="2">WiKim39</strain>
    </source>
</reference>
<evidence type="ECO:0000313" key="2">
    <source>
        <dbReference type="Proteomes" id="UP000187499"/>
    </source>
</evidence>
<dbReference type="Proteomes" id="UP000187499">
    <property type="component" value="Chromosome"/>
</dbReference>
<organism evidence="1 2">
    <name type="scientific">Companilactobacillus allii</name>
    <dbReference type="NCBI Taxonomy" id="1847728"/>
    <lineage>
        <taxon>Bacteria</taxon>
        <taxon>Bacillati</taxon>
        <taxon>Bacillota</taxon>
        <taxon>Bacilli</taxon>
        <taxon>Lactobacillales</taxon>
        <taxon>Lactobacillaceae</taxon>
        <taxon>Companilactobacillus</taxon>
    </lineage>
</organism>
<name>A0A1P8Q4S0_9LACO</name>
<dbReference type="RefSeq" id="WP_076616950.1">
    <property type="nucleotide sequence ID" value="NZ_CP019323.1"/>
</dbReference>
<dbReference type="KEGG" id="lalw:BTM29_09955"/>
<protein>
    <submittedName>
        <fullName evidence="1">Uncharacterized protein</fullName>
    </submittedName>
</protein>
<gene>
    <name evidence="1" type="ORF">BTM29_09955</name>
</gene>
<sequence length="405" mass="43327">MATSNKLTRTARVASHAFLSAQYEDKKGNVVISKPVGDGNTLDLATIFKNSEFSGGTSGGGGTMPTDSTGLDADYTNYIGSTKIIWSNSGSNYDISQINKLNIASALGTNSEYLYDGLQFNISLKRTAVIKGVKGTSTSIPLIYDRSNSFKVSKFITTTPIPISLKKVDLSTGNDISISLDGMGENINSSGAVLKPKIIIKLKSDNTLDIQSVSGYDLNMASGENSGAYYDIVVNTINSFEILSTPITQYLPDGTILFDGSTNDSAKLSNLINGFSNVGGGIEVTLSNHLYYLNSDTFIIKDNTAKMTFNTSIKISKEKLIDGNSISDLVVISPASFSGWKIGTSDGVAGTSLNDSFVSGTGSSILIQKNAIKSNVYVQSVKNDTERLFARIEQVKTYLYDSKVE</sequence>
<dbReference type="EMBL" id="CP019323">
    <property type="protein sequence ID" value="APX72852.1"/>
    <property type="molecule type" value="Genomic_DNA"/>
</dbReference>
<dbReference type="AlphaFoldDB" id="A0A1P8Q4S0"/>
<accession>A0A1P8Q4S0</accession>
<keyword evidence="2" id="KW-1185">Reference proteome</keyword>